<reference evidence="4" key="1">
    <citation type="submission" date="2018-10" db="EMBL/GenBank/DDBJ databases">
        <authorList>
            <person name="Vincent A.T."/>
            <person name="Schiettekatte O."/>
            <person name="Bourhy P."/>
            <person name="Veyrier F.J."/>
            <person name="Picardeau M."/>
        </authorList>
    </citation>
    <scope>NUCLEOTIDE SEQUENCE</scope>
    <source>
        <strain evidence="4">201702690</strain>
    </source>
</reference>
<keyword evidence="5" id="KW-1185">Reference proteome</keyword>
<evidence type="ECO:0000256" key="1">
    <source>
        <dbReference type="SAM" id="Phobius"/>
    </source>
</evidence>
<keyword evidence="1" id="KW-0812">Transmembrane</keyword>
<feature type="transmembrane region" description="Helical" evidence="1">
    <location>
        <begin position="12"/>
        <end position="28"/>
    </location>
</feature>
<organism evidence="3 6">
    <name type="scientific">Leptospira langatensis</name>
    <dbReference type="NCBI Taxonomy" id="2484983"/>
    <lineage>
        <taxon>Bacteria</taxon>
        <taxon>Pseudomonadati</taxon>
        <taxon>Spirochaetota</taxon>
        <taxon>Spirochaetia</taxon>
        <taxon>Leptospirales</taxon>
        <taxon>Leptospiraceae</taxon>
        <taxon>Leptospira</taxon>
    </lineage>
</organism>
<keyword evidence="1" id="KW-0472">Membrane</keyword>
<keyword evidence="1" id="KW-1133">Transmembrane helix</keyword>
<dbReference type="Proteomes" id="UP000297273">
    <property type="component" value="Unassembled WGS sequence"/>
</dbReference>
<dbReference type="RefSeq" id="WP_135642960.1">
    <property type="nucleotide sequence ID" value="NZ_RQER01000002.1"/>
</dbReference>
<feature type="transmembrane region" description="Helical" evidence="1">
    <location>
        <begin position="34"/>
        <end position="60"/>
    </location>
</feature>
<dbReference type="Proteomes" id="UP000297946">
    <property type="component" value="Unassembled WGS sequence"/>
</dbReference>
<gene>
    <name evidence="3" type="ORF">EHO57_03530</name>
    <name evidence="4" type="ORF">EHQ53_03300</name>
</gene>
<evidence type="ECO:0000313" key="5">
    <source>
        <dbReference type="Proteomes" id="UP000297273"/>
    </source>
</evidence>
<evidence type="ECO:0000313" key="4">
    <source>
        <dbReference type="EMBL" id="TGL43668.1"/>
    </source>
</evidence>
<accession>A0A5F1ZYA5</accession>
<evidence type="ECO:0000313" key="6">
    <source>
        <dbReference type="Proteomes" id="UP000297946"/>
    </source>
</evidence>
<feature type="domain" description="Inner membrane protein YgaP-like transmembrane" evidence="2">
    <location>
        <begin position="4"/>
        <end position="62"/>
    </location>
</feature>
<evidence type="ECO:0000313" key="3">
    <source>
        <dbReference type="EMBL" id="TGK04188.1"/>
    </source>
</evidence>
<dbReference type="Pfam" id="PF11127">
    <property type="entry name" value="YgaP-like_TM"/>
    <property type="match status" value="1"/>
</dbReference>
<protein>
    <submittedName>
        <fullName evidence="3">DUF2892 domain-containing protein</fullName>
    </submittedName>
</protein>
<dbReference type="OrthoDB" id="5405951at2"/>
<evidence type="ECO:0000259" key="2">
    <source>
        <dbReference type="Pfam" id="PF11127"/>
    </source>
</evidence>
<dbReference type="AlphaFoldDB" id="A0A5F1ZYA5"/>
<sequence length="69" mass="7865">MKFINSGFFDRAVRVLLGTGLIAWAFFTNEWYKIPLFAIGCIPLVTGIIGWCPIYSVFGINTRFHAHKK</sequence>
<dbReference type="EMBL" id="RQGC01000001">
    <property type="protein sequence ID" value="TGL43668.1"/>
    <property type="molecule type" value="Genomic_DNA"/>
</dbReference>
<proteinExistence type="predicted"/>
<dbReference type="InterPro" id="IPR021309">
    <property type="entry name" value="YgaP-like_TM"/>
</dbReference>
<name>A0A5F1ZYA5_9LEPT</name>
<dbReference type="EMBL" id="RQER01000002">
    <property type="protein sequence ID" value="TGK04188.1"/>
    <property type="molecule type" value="Genomic_DNA"/>
</dbReference>
<reference evidence="3 6" key="2">
    <citation type="journal article" date="2019" name="PLoS Negl. Trop. Dis.">
        <title>Revisiting the worldwide diversity of Leptospira species in the environment.</title>
        <authorList>
            <person name="Vincent A.T."/>
            <person name="Schiettekatte O."/>
            <person name="Bourhy P."/>
            <person name="Veyrier F.J."/>
            <person name="Picardeau M."/>
        </authorList>
    </citation>
    <scope>NUCLEOTIDE SEQUENCE [LARGE SCALE GENOMIC DNA]</scope>
    <source>
        <strain evidence="4">201702690</strain>
        <strain evidence="3 6">SSW18</strain>
    </source>
</reference>
<comment type="caution">
    <text evidence="3">The sequence shown here is derived from an EMBL/GenBank/DDBJ whole genome shotgun (WGS) entry which is preliminary data.</text>
</comment>